<dbReference type="EMBL" id="FNZK01000027">
    <property type="protein sequence ID" value="SEJ94328.1"/>
    <property type="molecule type" value="Genomic_DNA"/>
</dbReference>
<dbReference type="Proteomes" id="UP000199662">
    <property type="component" value="Unassembled WGS sequence"/>
</dbReference>
<dbReference type="AlphaFoldDB" id="A0A1H7CXD7"/>
<dbReference type="InterPro" id="IPR046348">
    <property type="entry name" value="SIS_dom_sf"/>
</dbReference>
<dbReference type="CDD" id="cd05006">
    <property type="entry name" value="SIS_GmhA"/>
    <property type="match status" value="1"/>
</dbReference>
<dbReference type="RefSeq" id="WP_091835509.1">
    <property type="nucleotide sequence ID" value="NZ_FNZK01000027.1"/>
</dbReference>
<dbReference type="SUPFAM" id="SSF53697">
    <property type="entry name" value="SIS domain"/>
    <property type="match status" value="1"/>
</dbReference>
<dbReference type="Pfam" id="PF13580">
    <property type="entry name" value="SIS_2"/>
    <property type="match status" value="1"/>
</dbReference>
<reference evidence="3" key="1">
    <citation type="submission" date="2016-10" db="EMBL/GenBank/DDBJ databases">
        <authorList>
            <person name="Varghese N."/>
            <person name="Submissions S."/>
        </authorList>
    </citation>
    <scope>NUCLEOTIDE SEQUENCE [LARGE SCALE GENOMIC DNA]</scope>
    <source>
        <strain evidence="3">DSM 2179</strain>
    </source>
</reference>
<dbReference type="GO" id="GO:0097367">
    <property type="term" value="F:carbohydrate derivative binding"/>
    <property type="evidence" value="ECO:0007669"/>
    <property type="project" value="InterPro"/>
</dbReference>
<dbReference type="Gene3D" id="3.40.50.10490">
    <property type="entry name" value="Glucose-6-phosphate isomerase like protein, domain 1"/>
    <property type="match status" value="1"/>
</dbReference>
<organism evidence="2 3">
    <name type="scientific">Propionispira arboris</name>
    <dbReference type="NCBI Taxonomy" id="84035"/>
    <lineage>
        <taxon>Bacteria</taxon>
        <taxon>Bacillati</taxon>
        <taxon>Bacillota</taxon>
        <taxon>Negativicutes</taxon>
        <taxon>Selenomonadales</taxon>
        <taxon>Selenomonadaceae</taxon>
        <taxon>Propionispira</taxon>
    </lineage>
</organism>
<sequence>MKSMIREYLDQIAEILENFDEENIAMLIKCMEKARVRNKNIFVLGNGGSAATVNHFVCDLGKNAIEGDEGRFKIISLCDNIETITAFGNDLGYKHVFEERLKNLMNPGDFLIAVSASGNSENVLCAVEYAKRKKGTIISLTGATGGKLKAQSDYNISIDSIITEQIEDLHLIIEHSIVTVYKHKNTVCGAVFDVEKDDFIHH</sequence>
<gene>
    <name evidence="2" type="ORF">SAMN05660742_12715</name>
</gene>
<evidence type="ECO:0000259" key="1">
    <source>
        <dbReference type="PROSITE" id="PS51464"/>
    </source>
</evidence>
<feature type="domain" description="SIS" evidence="1">
    <location>
        <begin position="27"/>
        <end position="197"/>
    </location>
</feature>
<keyword evidence="3" id="KW-1185">Reference proteome</keyword>
<name>A0A1H7CXD7_9FIRM</name>
<dbReference type="InterPro" id="IPR050099">
    <property type="entry name" value="SIS_GmhA/DiaA_subfam"/>
</dbReference>
<dbReference type="GO" id="GO:1901135">
    <property type="term" value="P:carbohydrate derivative metabolic process"/>
    <property type="evidence" value="ECO:0007669"/>
    <property type="project" value="InterPro"/>
</dbReference>
<evidence type="ECO:0000313" key="3">
    <source>
        <dbReference type="Proteomes" id="UP000199662"/>
    </source>
</evidence>
<proteinExistence type="predicted"/>
<evidence type="ECO:0000313" key="2">
    <source>
        <dbReference type="EMBL" id="SEJ94328.1"/>
    </source>
</evidence>
<dbReference type="InterPro" id="IPR035461">
    <property type="entry name" value="GmhA/DiaA"/>
</dbReference>
<keyword evidence="2" id="KW-0413">Isomerase</keyword>
<dbReference type="PROSITE" id="PS51464">
    <property type="entry name" value="SIS"/>
    <property type="match status" value="1"/>
</dbReference>
<dbReference type="PANTHER" id="PTHR30390">
    <property type="entry name" value="SEDOHEPTULOSE 7-PHOSPHATE ISOMERASE / DNAA INITIATOR-ASSOCIATING FACTOR FOR REPLICATION INITIATION"/>
    <property type="match status" value="1"/>
</dbReference>
<dbReference type="InterPro" id="IPR001347">
    <property type="entry name" value="SIS_dom"/>
</dbReference>
<dbReference type="PANTHER" id="PTHR30390:SF8">
    <property type="entry name" value="SUGAR ISOMERASE (SIS)"/>
    <property type="match status" value="1"/>
</dbReference>
<dbReference type="GO" id="GO:0016853">
    <property type="term" value="F:isomerase activity"/>
    <property type="evidence" value="ECO:0007669"/>
    <property type="project" value="UniProtKB-KW"/>
</dbReference>
<protein>
    <submittedName>
        <fullName evidence="2">D-sedoheptulose 7-phosphate isomerase</fullName>
    </submittedName>
</protein>
<accession>A0A1H7CXD7</accession>
<dbReference type="STRING" id="84035.SAMN05660742_12715"/>